<feature type="transmembrane region" description="Helical" evidence="7">
    <location>
        <begin position="142"/>
        <end position="159"/>
    </location>
</feature>
<dbReference type="GO" id="GO:0006890">
    <property type="term" value="P:retrograde vesicle-mediated transport, Golgi to endoplasmic reticulum"/>
    <property type="evidence" value="ECO:0007669"/>
    <property type="project" value="TreeGrafter"/>
</dbReference>
<dbReference type="PANTHER" id="PTHR10743:SF0">
    <property type="entry name" value="PROTEIN RER1"/>
    <property type="match status" value="1"/>
</dbReference>
<evidence type="ECO:0000256" key="7">
    <source>
        <dbReference type="SAM" id="Phobius"/>
    </source>
</evidence>
<evidence type="ECO:0000313" key="8">
    <source>
        <dbReference type="Proteomes" id="UP000050795"/>
    </source>
</evidence>
<organism evidence="8 9">
    <name type="scientific">Trichobilharzia regenti</name>
    <name type="common">Nasal bird schistosome</name>
    <dbReference type="NCBI Taxonomy" id="157069"/>
    <lineage>
        <taxon>Eukaryota</taxon>
        <taxon>Metazoa</taxon>
        <taxon>Spiralia</taxon>
        <taxon>Lophotrochozoa</taxon>
        <taxon>Platyhelminthes</taxon>
        <taxon>Trematoda</taxon>
        <taxon>Digenea</taxon>
        <taxon>Strigeidida</taxon>
        <taxon>Schistosomatoidea</taxon>
        <taxon>Schistosomatidae</taxon>
        <taxon>Trichobilharzia</taxon>
    </lineage>
</organism>
<reference evidence="9" key="2">
    <citation type="submission" date="2023-11" db="UniProtKB">
        <authorList>
            <consortium name="WormBaseParasite"/>
        </authorList>
    </citation>
    <scope>IDENTIFICATION</scope>
</reference>
<dbReference type="GO" id="GO:0006621">
    <property type="term" value="P:protein retention in ER lumen"/>
    <property type="evidence" value="ECO:0007669"/>
    <property type="project" value="TreeGrafter"/>
</dbReference>
<sequence>MKLEQTNEESSNSLLTKAFHPITVIHQTIIDKLYPYRCIRWLIAVFLITVYVIRIATVQGFHIVSYTLAIYLLSLFISFISPKVDPDLAEFSDESPTLPRTVGEEFRPFIPRLLESKFWLSTVRAITISIFCTYLPFLDIPVFWPILVMYFIMLFAVMMKRQIKHMIKHRYVPFTYGKPRPAGSSNKEQASAVINS</sequence>
<dbReference type="PANTHER" id="PTHR10743">
    <property type="entry name" value="PROTEIN RER1"/>
    <property type="match status" value="1"/>
</dbReference>
<dbReference type="Pfam" id="PF03248">
    <property type="entry name" value="Rer1"/>
    <property type="match status" value="1"/>
</dbReference>
<protein>
    <recommendedName>
        <fullName evidence="6">Protein RER1</fullName>
    </recommendedName>
</protein>
<comment type="function">
    <text evidence="6">Involved in the retrieval of endoplasmic reticulum membrane proteins from the early Golgi compartment.</text>
</comment>
<keyword evidence="4 7" id="KW-1133">Transmembrane helix</keyword>
<dbReference type="PIRSF" id="PIRSF016013">
    <property type="entry name" value="AtER_Rer1p"/>
    <property type="match status" value="1"/>
</dbReference>
<dbReference type="AlphaFoldDB" id="A0AA85K1R5"/>
<keyword evidence="5 6" id="KW-0472">Membrane</keyword>
<comment type="subcellular location">
    <subcellularLocation>
        <location evidence="1">Membrane</location>
        <topology evidence="1">Multi-pass membrane protein</topology>
    </subcellularLocation>
</comment>
<name>A0AA85K1R5_TRIRE</name>
<feature type="transmembrane region" description="Helical" evidence="7">
    <location>
        <begin position="38"/>
        <end position="57"/>
    </location>
</feature>
<evidence type="ECO:0000256" key="1">
    <source>
        <dbReference type="ARBA" id="ARBA00004141"/>
    </source>
</evidence>
<comment type="similarity">
    <text evidence="2 6">Belongs to the RER1 family.</text>
</comment>
<dbReference type="GO" id="GO:0000139">
    <property type="term" value="C:Golgi membrane"/>
    <property type="evidence" value="ECO:0007669"/>
    <property type="project" value="TreeGrafter"/>
</dbReference>
<keyword evidence="3 7" id="KW-0812">Transmembrane</keyword>
<dbReference type="InterPro" id="IPR004932">
    <property type="entry name" value="Rer1"/>
</dbReference>
<dbReference type="GO" id="GO:0005783">
    <property type="term" value="C:endoplasmic reticulum"/>
    <property type="evidence" value="ECO:0007669"/>
    <property type="project" value="GOC"/>
</dbReference>
<keyword evidence="8" id="KW-1185">Reference proteome</keyword>
<dbReference type="Proteomes" id="UP000050795">
    <property type="component" value="Unassembled WGS sequence"/>
</dbReference>
<evidence type="ECO:0000313" key="9">
    <source>
        <dbReference type="WBParaSite" id="TREG1_67760.1"/>
    </source>
</evidence>
<feature type="transmembrane region" description="Helical" evidence="7">
    <location>
        <begin position="63"/>
        <end position="81"/>
    </location>
</feature>
<evidence type="ECO:0000256" key="4">
    <source>
        <dbReference type="ARBA" id="ARBA00022989"/>
    </source>
</evidence>
<evidence type="ECO:0000256" key="2">
    <source>
        <dbReference type="ARBA" id="ARBA00006070"/>
    </source>
</evidence>
<dbReference type="WBParaSite" id="TREG1_67760.1">
    <property type="protein sequence ID" value="TREG1_67760.1"/>
    <property type="gene ID" value="TREG1_67760"/>
</dbReference>
<proteinExistence type="inferred from homology"/>
<evidence type="ECO:0000256" key="6">
    <source>
        <dbReference type="PIRNR" id="PIRNR016013"/>
    </source>
</evidence>
<reference evidence="8" key="1">
    <citation type="submission" date="2022-06" db="EMBL/GenBank/DDBJ databases">
        <authorList>
            <person name="Berger JAMES D."/>
            <person name="Berger JAMES D."/>
        </authorList>
    </citation>
    <scope>NUCLEOTIDE SEQUENCE [LARGE SCALE GENOMIC DNA]</scope>
</reference>
<evidence type="ECO:0000256" key="3">
    <source>
        <dbReference type="ARBA" id="ARBA00022692"/>
    </source>
</evidence>
<accession>A0AA85K1R5</accession>
<evidence type="ECO:0000256" key="5">
    <source>
        <dbReference type="ARBA" id="ARBA00023136"/>
    </source>
</evidence>